<name>A0ABU9BAE7_9BURK</name>
<dbReference type="RefSeq" id="WP_341374382.1">
    <property type="nucleotide sequence ID" value="NZ_JBBUTF010000009.1"/>
</dbReference>
<proteinExistence type="inferred from homology"/>
<protein>
    <submittedName>
        <fullName evidence="6">LysR family transcriptional regulator</fullName>
    </submittedName>
</protein>
<evidence type="ECO:0000256" key="1">
    <source>
        <dbReference type="ARBA" id="ARBA00009437"/>
    </source>
</evidence>
<evidence type="ECO:0000259" key="5">
    <source>
        <dbReference type="PROSITE" id="PS50931"/>
    </source>
</evidence>
<dbReference type="CDD" id="cd08414">
    <property type="entry name" value="PBP2_LTTR_aromatics_like"/>
    <property type="match status" value="1"/>
</dbReference>
<dbReference type="PRINTS" id="PR00039">
    <property type="entry name" value="HTHLYSR"/>
</dbReference>
<dbReference type="Pfam" id="PF03466">
    <property type="entry name" value="LysR_substrate"/>
    <property type="match status" value="1"/>
</dbReference>
<evidence type="ECO:0000313" key="7">
    <source>
        <dbReference type="Proteomes" id="UP001368500"/>
    </source>
</evidence>
<dbReference type="SUPFAM" id="SSF53850">
    <property type="entry name" value="Periplasmic binding protein-like II"/>
    <property type="match status" value="1"/>
</dbReference>
<dbReference type="PANTHER" id="PTHR30346:SF0">
    <property type="entry name" value="HCA OPERON TRANSCRIPTIONAL ACTIVATOR HCAR"/>
    <property type="match status" value="1"/>
</dbReference>
<dbReference type="InterPro" id="IPR005119">
    <property type="entry name" value="LysR_subst-bd"/>
</dbReference>
<dbReference type="PANTHER" id="PTHR30346">
    <property type="entry name" value="TRANSCRIPTIONAL DUAL REGULATOR HCAR-RELATED"/>
    <property type="match status" value="1"/>
</dbReference>
<sequence length="311" mass="33512">MLQFSQLRCFVAVAGERHFGRAAARLNMTQPPLSRQIQQLEHALGLQLLERGPHGVRLTPAGRAFLPEAERLLSAAVEAELTARRALRGELGTVRVGYVGGASFALLPQLVARARQQLPGVELLLRDMSSAEQFEALRAGRLDVGLVRPPIPDAGLERQLLVREPFVAVLPADHPLAARPQLTLQDLHEQPMVMYEPAQGGRLYELISSACQTAGVAPRPAQSVRQTYALLGLVAAGVGLALLQTSATRLQMDGTVIRPITLPAQVVSELHLVWRARDADEHPAIARLVALAAELASQSQAGPQAIRPGPH</sequence>
<evidence type="ECO:0000313" key="6">
    <source>
        <dbReference type="EMBL" id="MEK8026596.1"/>
    </source>
</evidence>
<gene>
    <name evidence="6" type="ORF">AACH11_11550</name>
</gene>
<evidence type="ECO:0000256" key="2">
    <source>
        <dbReference type="ARBA" id="ARBA00023015"/>
    </source>
</evidence>
<keyword evidence="4" id="KW-0804">Transcription</keyword>
<dbReference type="PROSITE" id="PS50931">
    <property type="entry name" value="HTH_LYSR"/>
    <property type="match status" value="1"/>
</dbReference>
<comment type="caution">
    <text evidence="6">The sequence shown here is derived from an EMBL/GenBank/DDBJ whole genome shotgun (WGS) entry which is preliminary data.</text>
</comment>
<dbReference type="Gene3D" id="1.10.10.10">
    <property type="entry name" value="Winged helix-like DNA-binding domain superfamily/Winged helix DNA-binding domain"/>
    <property type="match status" value="1"/>
</dbReference>
<evidence type="ECO:0000256" key="3">
    <source>
        <dbReference type="ARBA" id="ARBA00023125"/>
    </source>
</evidence>
<dbReference type="Gene3D" id="3.40.190.10">
    <property type="entry name" value="Periplasmic binding protein-like II"/>
    <property type="match status" value="2"/>
</dbReference>
<dbReference type="InterPro" id="IPR036390">
    <property type="entry name" value="WH_DNA-bd_sf"/>
</dbReference>
<reference evidence="6 7" key="1">
    <citation type="submission" date="2024-04" db="EMBL/GenBank/DDBJ databases">
        <title>Novel species of the genus Ideonella isolated from streams.</title>
        <authorList>
            <person name="Lu H."/>
        </authorList>
    </citation>
    <scope>NUCLEOTIDE SEQUENCE [LARGE SCALE GENOMIC DNA]</scope>
    <source>
        <strain evidence="6 7">BYS139W</strain>
    </source>
</reference>
<dbReference type="SUPFAM" id="SSF46785">
    <property type="entry name" value="Winged helix' DNA-binding domain"/>
    <property type="match status" value="1"/>
</dbReference>
<feature type="domain" description="HTH lysR-type" evidence="5">
    <location>
        <begin position="2"/>
        <end position="59"/>
    </location>
</feature>
<dbReference type="Pfam" id="PF00126">
    <property type="entry name" value="HTH_1"/>
    <property type="match status" value="1"/>
</dbReference>
<keyword evidence="7" id="KW-1185">Reference proteome</keyword>
<dbReference type="Proteomes" id="UP001368500">
    <property type="component" value="Unassembled WGS sequence"/>
</dbReference>
<organism evidence="6 7">
    <name type="scientific">Pseudaquabacterium rugosum</name>
    <dbReference type="NCBI Taxonomy" id="2984194"/>
    <lineage>
        <taxon>Bacteria</taxon>
        <taxon>Pseudomonadati</taxon>
        <taxon>Pseudomonadota</taxon>
        <taxon>Betaproteobacteria</taxon>
        <taxon>Burkholderiales</taxon>
        <taxon>Sphaerotilaceae</taxon>
        <taxon>Pseudaquabacterium</taxon>
    </lineage>
</organism>
<comment type="similarity">
    <text evidence="1">Belongs to the LysR transcriptional regulatory family.</text>
</comment>
<keyword evidence="2" id="KW-0805">Transcription regulation</keyword>
<keyword evidence="3" id="KW-0238">DNA-binding</keyword>
<accession>A0ABU9BAE7</accession>
<evidence type="ECO:0000256" key="4">
    <source>
        <dbReference type="ARBA" id="ARBA00023163"/>
    </source>
</evidence>
<dbReference type="EMBL" id="JBBUTF010000009">
    <property type="protein sequence ID" value="MEK8026596.1"/>
    <property type="molecule type" value="Genomic_DNA"/>
</dbReference>
<dbReference type="InterPro" id="IPR036388">
    <property type="entry name" value="WH-like_DNA-bd_sf"/>
</dbReference>
<dbReference type="InterPro" id="IPR000847">
    <property type="entry name" value="LysR_HTH_N"/>
</dbReference>